<dbReference type="GO" id="GO:0005737">
    <property type="term" value="C:cytoplasm"/>
    <property type="evidence" value="ECO:0007669"/>
    <property type="project" value="TreeGrafter"/>
</dbReference>
<name>A0A0W8IAM5_KOCRO</name>
<accession>A0A0W8IAM5</accession>
<evidence type="ECO:0000259" key="3">
    <source>
        <dbReference type="Pfam" id="PF01266"/>
    </source>
</evidence>
<evidence type="ECO:0000256" key="1">
    <source>
        <dbReference type="ARBA" id="ARBA00023002"/>
    </source>
</evidence>
<proteinExistence type="predicted"/>
<gene>
    <name evidence="4" type="ORF">AVL61_15700</name>
</gene>
<dbReference type="EMBL" id="LQBK01000021">
    <property type="protein sequence ID" value="KUG57041.1"/>
    <property type="molecule type" value="Genomic_DNA"/>
</dbReference>
<evidence type="ECO:0000256" key="2">
    <source>
        <dbReference type="SAM" id="MobiDB-lite"/>
    </source>
</evidence>
<feature type="compositionally biased region" description="Gly residues" evidence="2">
    <location>
        <begin position="218"/>
        <end position="228"/>
    </location>
</feature>
<feature type="domain" description="FAD dependent oxidoreductase" evidence="3">
    <location>
        <begin position="6"/>
        <end position="167"/>
    </location>
</feature>
<dbReference type="GO" id="GO:0016491">
    <property type="term" value="F:oxidoreductase activity"/>
    <property type="evidence" value="ECO:0007669"/>
    <property type="project" value="UniProtKB-KW"/>
</dbReference>
<feature type="compositionally biased region" description="Pro residues" evidence="2">
    <location>
        <begin position="180"/>
        <end position="189"/>
    </location>
</feature>
<reference evidence="5" key="1">
    <citation type="submission" date="2015-12" db="EMBL/GenBank/DDBJ databases">
        <authorList>
            <person name="Nair G.R."/>
            <person name="Kaur G."/>
            <person name="Mayilraj S."/>
        </authorList>
    </citation>
    <scope>NUCLEOTIDE SEQUENCE [LARGE SCALE GENOMIC DNA]</scope>
    <source>
        <strain evidence="5">CD08_4</strain>
    </source>
</reference>
<feature type="domain" description="FAD dependent oxidoreductase" evidence="3">
    <location>
        <begin position="231"/>
        <end position="424"/>
    </location>
</feature>
<feature type="region of interest" description="Disordered" evidence="2">
    <location>
        <begin position="429"/>
        <end position="474"/>
    </location>
</feature>
<dbReference type="SUPFAM" id="SSF54373">
    <property type="entry name" value="FAD-linked reductases, C-terminal domain"/>
    <property type="match status" value="1"/>
</dbReference>
<evidence type="ECO:0000313" key="5">
    <source>
        <dbReference type="Proteomes" id="UP000053512"/>
    </source>
</evidence>
<keyword evidence="1" id="KW-0560">Oxidoreductase</keyword>
<feature type="region of interest" description="Disordered" evidence="2">
    <location>
        <begin position="169"/>
        <end position="234"/>
    </location>
</feature>
<evidence type="ECO:0000313" key="4">
    <source>
        <dbReference type="EMBL" id="KUG57041.1"/>
    </source>
</evidence>
<organism evidence="4 5">
    <name type="scientific">Kocuria rosea subsp. polaris</name>
    <dbReference type="NCBI Taxonomy" id="136273"/>
    <lineage>
        <taxon>Bacteria</taxon>
        <taxon>Bacillati</taxon>
        <taxon>Actinomycetota</taxon>
        <taxon>Actinomycetes</taxon>
        <taxon>Micrococcales</taxon>
        <taxon>Micrococcaceae</taxon>
        <taxon>Kocuria</taxon>
    </lineage>
</organism>
<protein>
    <submittedName>
        <fullName evidence="4">Glycine oxidase</fullName>
    </submittedName>
</protein>
<dbReference type="InterPro" id="IPR036188">
    <property type="entry name" value="FAD/NAD-bd_sf"/>
</dbReference>
<dbReference type="AlphaFoldDB" id="A0A0W8IAM5"/>
<dbReference type="Proteomes" id="UP000053512">
    <property type="component" value="Unassembled WGS sequence"/>
</dbReference>
<feature type="compositionally biased region" description="Basic and acidic residues" evidence="2">
    <location>
        <begin position="436"/>
        <end position="458"/>
    </location>
</feature>
<dbReference type="SUPFAM" id="SSF51905">
    <property type="entry name" value="FAD/NAD(P)-binding domain"/>
    <property type="match status" value="1"/>
</dbReference>
<comment type="caution">
    <text evidence="4">The sequence shown here is derived from an EMBL/GenBank/DDBJ whole genome shotgun (WGS) entry which is preliminary data.</text>
</comment>
<sequence>MHVRADVVVVGAGVIGLATAWELRRRGRSVAVVDPEPGSGASRAAAGMLAPVSEVQYQQEPLYPLMTASAAEYPAFVAALEQAAGGTVGHRATETLVCGVDAADRQALADLRELQARHGMTVEQLSLRAARALEPALSPRLSAAFRIPDDHQVDPRGLVAGLLAALTAPQPSEPSESAQPPEPPEPPASPGSSRTPASSESPESSESPGPPRSPEGTGLPGLPGGRDGGPARLVHGRATGLRRSAEGAVTGVRLADGGMVSASWTVLAPGTGLGDFEELPEGWHPPLRPVHGDILRARAPDGAPELLERTVRGLVHGTPVYLVPRTDGTVVIGATSREDDLAGPSAGGVFRLLRDAQALVPGVADLELVEVLARARPGTPDDIPYLGRVRDPDGTPVPGLVVSTGYFRHGVLLAPLAARLAAQLVAGGAGPDPGADAEHLATTDPHRFDRPVEARRGDPAPAAAGPGPGNRSTR</sequence>
<dbReference type="PANTHER" id="PTHR13847">
    <property type="entry name" value="SARCOSINE DEHYDROGENASE-RELATED"/>
    <property type="match status" value="1"/>
</dbReference>
<dbReference type="Gene3D" id="3.30.9.10">
    <property type="entry name" value="D-Amino Acid Oxidase, subunit A, domain 2"/>
    <property type="match status" value="2"/>
</dbReference>
<dbReference type="Pfam" id="PF01266">
    <property type="entry name" value="DAO"/>
    <property type="match status" value="2"/>
</dbReference>
<dbReference type="Gene3D" id="3.50.50.60">
    <property type="entry name" value="FAD/NAD(P)-binding domain"/>
    <property type="match status" value="2"/>
</dbReference>
<feature type="compositionally biased region" description="Low complexity" evidence="2">
    <location>
        <begin position="190"/>
        <end position="207"/>
    </location>
</feature>
<dbReference type="InterPro" id="IPR006076">
    <property type="entry name" value="FAD-dep_OxRdtase"/>
</dbReference>
<dbReference type="PANTHER" id="PTHR13847:SF289">
    <property type="entry name" value="GLYCINE OXIDASE"/>
    <property type="match status" value="1"/>
</dbReference>
<feature type="compositionally biased region" description="Low complexity" evidence="2">
    <location>
        <begin position="169"/>
        <end position="179"/>
    </location>
</feature>